<dbReference type="AlphaFoldDB" id="A0A506ULP7"/>
<keyword evidence="12" id="KW-1185">Reference proteome</keyword>
<keyword evidence="7 10" id="KW-1133">Transmembrane helix</keyword>
<evidence type="ECO:0000256" key="9">
    <source>
        <dbReference type="SAM" id="MobiDB-lite"/>
    </source>
</evidence>
<dbReference type="EMBL" id="SORZ01000002">
    <property type="protein sequence ID" value="TPW34250.1"/>
    <property type="molecule type" value="Genomic_DNA"/>
</dbReference>
<evidence type="ECO:0000256" key="6">
    <source>
        <dbReference type="ARBA" id="ARBA00022692"/>
    </source>
</evidence>
<evidence type="ECO:0000256" key="8">
    <source>
        <dbReference type="ARBA" id="ARBA00023136"/>
    </source>
</evidence>
<dbReference type="PANTHER" id="PTHR12726:SF0">
    <property type="entry name" value="CERAMIDE GLUCOSYLTRANSFERASE"/>
    <property type="match status" value="1"/>
</dbReference>
<feature type="region of interest" description="Disordered" evidence="9">
    <location>
        <begin position="383"/>
        <end position="423"/>
    </location>
</feature>
<comment type="pathway">
    <text evidence="2">Lipid metabolism; sphingolipid metabolism.</text>
</comment>
<evidence type="ECO:0000256" key="1">
    <source>
        <dbReference type="ARBA" id="ARBA00004141"/>
    </source>
</evidence>
<dbReference type="GO" id="GO:0008120">
    <property type="term" value="F:ceramide glucosyltransferase activity"/>
    <property type="evidence" value="ECO:0007669"/>
    <property type="project" value="TreeGrafter"/>
</dbReference>
<dbReference type="CDD" id="cd02520">
    <property type="entry name" value="Glucosylceramide_synthase"/>
    <property type="match status" value="1"/>
</dbReference>
<gene>
    <name evidence="11" type="ORF">E3202_07005</name>
</gene>
<comment type="subcellular location">
    <subcellularLocation>
        <location evidence="1">Membrane</location>
        <topology evidence="1">Multi-pass membrane protein</topology>
    </subcellularLocation>
</comment>
<evidence type="ECO:0000256" key="10">
    <source>
        <dbReference type="SAM" id="Phobius"/>
    </source>
</evidence>
<evidence type="ECO:0000256" key="5">
    <source>
        <dbReference type="ARBA" id="ARBA00022679"/>
    </source>
</evidence>
<keyword evidence="8 10" id="KW-0472">Membrane</keyword>
<reference evidence="11 12" key="1">
    <citation type="submission" date="2019-03" db="EMBL/GenBank/DDBJ databases">
        <title>The complete genome sequence of Neokomagataea sp. Jb2 NBRC113641.</title>
        <authorList>
            <person name="Chua K.-O."/>
            <person name="Chan K.-G."/>
            <person name="See-Too W.-S."/>
        </authorList>
    </citation>
    <scope>NUCLEOTIDE SEQUENCE [LARGE SCALE GENOMIC DNA]</scope>
    <source>
        <strain evidence="11 12">Jb2</strain>
    </source>
</reference>
<evidence type="ECO:0000256" key="7">
    <source>
        <dbReference type="ARBA" id="ARBA00022989"/>
    </source>
</evidence>
<evidence type="ECO:0000256" key="4">
    <source>
        <dbReference type="ARBA" id="ARBA00022676"/>
    </source>
</evidence>
<keyword evidence="5 11" id="KW-0808">Transferase</keyword>
<evidence type="ECO:0000256" key="3">
    <source>
        <dbReference type="ARBA" id="ARBA00004991"/>
    </source>
</evidence>
<organism evidence="11 12">
    <name type="scientific">Oecophyllibacter saccharovorans</name>
    <dbReference type="NCBI Taxonomy" id="2558360"/>
    <lineage>
        <taxon>Bacteria</taxon>
        <taxon>Pseudomonadati</taxon>
        <taxon>Pseudomonadota</taxon>
        <taxon>Alphaproteobacteria</taxon>
        <taxon>Acetobacterales</taxon>
        <taxon>Acetobacteraceae</taxon>
        <taxon>Oecophyllibacter</taxon>
    </lineage>
</organism>
<dbReference type="InterPro" id="IPR025993">
    <property type="entry name" value="Ceramide_glucosylTrfase"/>
</dbReference>
<keyword evidence="6 10" id="KW-0812">Transmembrane</keyword>
<dbReference type="RefSeq" id="WP_165600874.1">
    <property type="nucleotide sequence ID" value="NZ_SORZ01000002.1"/>
</dbReference>
<comment type="caution">
    <text evidence="11">The sequence shown here is derived from an EMBL/GenBank/DDBJ whole genome shotgun (WGS) entry which is preliminary data.</text>
</comment>
<dbReference type="SUPFAM" id="SSF53448">
    <property type="entry name" value="Nucleotide-diphospho-sugar transferases"/>
    <property type="match status" value="1"/>
</dbReference>
<sequence length="423" mass="46118">MPFLTLASLCTALVSVAGQAQSVLGSQLLARFHRRARLSRASLARPENQARDWPAVTLLKPLHGDEPKLEQALESCFQQDYPQYEIVFGLHAADDPALKIVERLKARYPDQPVSVVVDSTEHGPNRKIGNLINMMQACHHDVLVMADSDIHVQPDYLRTIVDTLETPGTGLVTLLYAGLPADGRLVRQLGAHSINNNFLTGVMLSRLLGRQDCLGATMALKRELLERIGGLAALVPHLADDAVLGQKVRALGMKVALAPTLCRTTVAEETLGELLSHELRWGRTVRSLEPVGYAFSSLQLPLFWASVSILLAPASWLAWGIFGLGWLTRGLVSARIAYLTECRLPGIFPFLIVRDWISAAIMLGSTRGTQVAWRGRTVHIASNPFPPERDRPLLNSTDAGRTEASPSTSSGLDGSGINRSVRS</sequence>
<protein>
    <submittedName>
        <fullName evidence="11">Glycosyltransferase</fullName>
    </submittedName>
</protein>
<proteinExistence type="predicted"/>
<feature type="compositionally biased region" description="Polar residues" evidence="9">
    <location>
        <begin position="394"/>
        <end position="423"/>
    </location>
</feature>
<evidence type="ECO:0000256" key="2">
    <source>
        <dbReference type="ARBA" id="ARBA00004760"/>
    </source>
</evidence>
<name>A0A506ULP7_9PROT</name>
<evidence type="ECO:0000313" key="12">
    <source>
        <dbReference type="Proteomes" id="UP000315037"/>
    </source>
</evidence>
<evidence type="ECO:0000313" key="11">
    <source>
        <dbReference type="EMBL" id="TPW34250.1"/>
    </source>
</evidence>
<dbReference type="PANTHER" id="PTHR12726">
    <property type="entry name" value="CERAMIDE GLUCOSYLTRANSFERASE"/>
    <property type="match status" value="1"/>
</dbReference>
<dbReference type="NCBIfam" id="TIGR03472">
    <property type="entry name" value="HpnI"/>
    <property type="match status" value="1"/>
</dbReference>
<dbReference type="InterPro" id="IPR029044">
    <property type="entry name" value="Nucleotide-diphossugar_trans"/>
</dbReference>
<dbReference type="GO" id="GO:0006679">
    <property type="term" value="P:glucosylceramide biosynthetic process"/>
    <property type="evidence" value="ECO:0007669"/>
    <property type="project" value="TreeGrafter"/>
</dbReference>
<dbReference type="Gene3D" id="3.90.550.10">
    <property type="entry name" value="Spore Coat Polysaccharide Biosynthesis Protein SpsA, Chain A"/>
    <property type="match status" value="1"/>
</dbReference>
<comment type="pathway">
    <text evidence="3">Sphingolipid metabolism.</text>
</comment>
<dbReference type="InterPro" id="IPR017835">
    <property type="entry name" value="Hopen-assoc_HpnI"/>
</dbReference>
<dbReference type="GO" id="GO:0016020">
    <property type="term" value="C:membrane"/>
    <property type="evidence" value="ECO:0007669"/>
    <property type="project" value="UniProtKB-SubCell"/>
</dbReference>
<feature type="transmembrane region" description="Helical" evidence="10">
    <location>
        <begin position="302"/>
        <end position="327"/>
    </location>
</feature>
<keyword evidence="4" id="KW-0328">Glycosyltransferase</keyword>
<dbReference type="Proteomes" id="UP000315037">
    <property type="component" value="Unassembled WGS sequence"/>
</dbReference>
<dbReference type="Pfam" id="PF13506">
    <property type="entry name" value="Glyco_transf_21"/>
    <property type="match status" value="1"/>
</dbReference>
<accession>A0A506ULP7</accession>